<dbReference type="InterPro" id="IPR029442">
    <property type="entry name" value="GyrI-like"/>
</dbReference>
<dbReference type="InterPro" id="IPR015358">
    <property type="entry name" value="Tscrpt_reg_MerR_DNA-bd"/>
</dbReference>
<evidence type="ECO:0000256" key="3">
    <source>
        <dbReference type="ARBA" id="ARBA00023125"/>
    </source>
</evidence>
<keyword evidence="3" id="KW-0238">DNA-binding</keyword>
<gene>
    <name evidence="6" type="ORF">HLPR_17580</name>
</gene>
<dbReference type="SMART" id="SM00871">
    <property type="entry name" value="AraC_E_bind"/>
    <property type="match status" value="1"/>
</dbReference>
<dbReference type="Pfam" id="PF00376">
    <property type="entry name" value="MerR"/>
    <property type="match status" value="1"/>
</dbReference>
<evidence type="ECO:0000313" key="6">
    <source>
        <dbReference type="EMBL" id="BEP29427.1"/>
    </source>
</evidence>
<dbReference type="GO" id="GO:0003677">
    <property type="term" value="F:DNA binding"/>
    <property type="evidence" value="ECO:0007669"/>
    <property type="project" value="UniProtKB-KW"/>
</dbReference>
<dbReference type="Gene3D" id="1.10.1660.10">
    <property type="match status" value="1"/>
</dbReference>
<dbReference type="InterPro" id="IPR011256">
    <property type="entry name" value="Reg_factor_effector_dom_sf"/>
</dbReference>
<dbReference type="PANTHER" id="PTHR30204:SF69">
    <property type="entry name" value="MERR-FAMILY TRANSCRIPTIONAL REGULATOR"/>
    <property type="match status" value="1"/>
</dbReference>
<evidence type="ECO:0000256" key="2">
    <source>
        <dbReference type="ARBA" id="ARBA00023015"/>
    </source>
</evidence>
<evidence type="ECO:0000256" key="4">
    <source>
        <dbReference type="ARBA" id="ARBA00023163"/>
    </source>
</evidence>
<dbReference type="Pfam" id="PF09278">
    <property type="entry name" value="MerR-DNA-bind"/>
    <property type="match status" value="1"/>
</dbReference>
<dbReference type="Gene3D" id="3.20.80.10">
    <property type="entry name" value="Regulatory factor, effector binding domain"/>
    <property type="match status" value="1"/>
</dbReference>
<dbReference type="KEGG" id="hprf:HLPR_17580"/>
<protein>
    <submittedName>
        <fullName evidence="6">GyrI-like domain-containing protein</fullName>
    </submittedName>
</protein>
<evidence type="ECO:0000313" key="7">
    <source>
        <dbReference type="Proteomes" id="UP001321786"/>
    </source>
</evidence>
<dbReference type="PROSITE" id="PS50937">
    <property type="entry name" value="HTH_MERR_2"/>
    <property type="match status" value="1"/>
</dbReference>
<dbReference type="InterPro" id="IPR009061">
    <property type="entry name" value="DNA-bd_dom_put_sf"/>
</dbReference>
<evidence type="ECO:0000259" key="5">
    <source>
        <dbReference type="PROSITE" id="PS50937"/>
    </source>
</evidence>
<dbReference type="SUPFAM" id="SSF46955">
    <property type="entry name" value="Putative DNA-binding domain"/>
    <property type="match status" value="1"/>
</dbReference>
<dbReference type="InterPro" id="IPR000551">
    <property type="entry name" value="MerR-type_HTH_dom"/>
</dbReference>
<dbReference type="RefSeq" id="WP_338535063.1">
    <property type="nucleotide sequence ID" value="NZ_AP028654.1"/>
</dbReference>
<keyword evidence="4" id="KW-0804">Transcription</keyword>
<name>A0AAU9EBW5_9FIRM</name>
<dbReference type="AlphaFoldDB" id="A0AAU9EBW5"/>
<dbReference type="InterPro" id="IPR010499">
    <property type="entry name" value="AraC_E-bd"/>
</dbReference>
<feature type="domain" description="HTH merR-type" evidence="5">
    <location>
        <begin position="4"/>
        <end position="73"/>
    </location>
</feature>
<dbReference type="SUPFAM" id="SSF55136">
    <property type="entry name" value="Probable bacterial effector-binding domain"/>
    <property type="match status" value="1"/>
</dbReference>
<accession>A0AAU9EBW5</accession>
<keyword evidence="1" id="KW-0678">Repressor</keyword>
<dbReference type="InterPro" id="IPR047057">
    <property type="entry name" value="MerR_fam"/>
</dbReference>
<keyword evidence="7" id="KW-1185">Reference proteome</keyword>
<dbReference type="EMBL" id="AP028654">
    <property type="protein sequence ID" value="BEP29427.1"/>
    <property type="molecule type" value="Genomic_DNA"/>
</dbReference>
<dbReference type="PANTHER" id="PTHR30204">
    <property type="entry name" value="REDOX-CYCLING DRUG-SENSING TRANSCRIPTIONAL ACTIVATOR SOXR"/>
    <property type="match status" value="1"/>
</dbReference>
<keyword evidence="2" id="KW-0805">Transcription regulation</keyword>
<dbReference type="Pfam" id="PF06445">
    <property type="entry name" value="GyrI-like"/>
    <property type="match status" value="1"/>
</dbReference>
<dbReference type="SMART" id="SM00422">
    <property type="entry name" value="HTH_MERR"/>
    <property type="match status" value="1"/>
</dbReference>
<proteinExistence type="predicted"/>
<sequence length="275" mass="32868">MKDKFLIGELAKLCNISTDTLRHYDKLGLFKPQYDNKNNYRYYDIRSLFKLSRILFLKNLDISLNEIKDYMNNKNTDNLKNMLRKKETEIDFRIHQLTNLKSKIQSKLELLDSFKTEVDQIKIKTINKRYGIFMDMNELKNESEIKQAFKKSENYLKISSWLIEGQIYTSLSKKNMDNAIFDKFRYFIEIDSIEEETNNHLTILSKQEYACLIVLGPYQDMITHYQKLVEWIKSNDYEIAGDSIEKNIIDYDFSDYELEYVSEIQIPIKKLPTKI</sequence>
<dbReference type="GO" id="GO:0003700">
    <property type="term" value="F:DNA-binding transcription factor activity"/>
    <property type="evidence" value="ECO:0007669"/>
    <property type="project" value="InterPro"/>
</dbReference>
<reference evidence="6 7" key="1">
    <citation type="submission" date="2023-08" db="EMBL/GenBank/DDBJ databases">
        <title>Helicovermis profunda gen. nov., sp. nov., a novel mesophilic, fermentative bacterium within the Bacillota from a deep-sea hydrothermal vent chimney.</title>
        <authorList>
            <person name="Miyazaki U."/>
            <person name="Mizutani D."/>
            <person name="Hashimoto Y."/>
            <person name="Tame A."/>
            <person name="Sawayama S."/>
            <person name="Miyazaki J."/>
            <person name="Takai K."/>
            <person name="Nakagawa S."/>
        </authorList>
    </citation>
    <scope>NUCLEOTIDE SEQUENCE [LARGE SCALE GENOMIC DNA]</scope>
    <source>
        <strain evidence="6 7">S502</strain>
    </source>
</reference>
<evidence type="ECO:0000256" key="1">
    <source>
        <dbReference type="ARBA" id="ARBA00022491"/>
    </source>
</evidence>
<dbReference type="PROSITE" id="PS00552">
    <property type="entry name" value="HTH_MERR_1"/>
    <property type="match status" value="1"/>
</dbReference>
<organism evidence="6 7">
    <name type="scientific">Helicovermis profundi</name>
    <dbReference type="NCBI Taxonomy" id="3065157"/>
    <lineage>
        <taxon>Bacteria</taxon>
        <taxon>Bacillati</taxon>
        <taxon>Bacillota</taxon>
        <taxon>Clostridia</taxon>
        <taxon>Helicovermis</taxon>
    </lineage>
</organism>
<dbReference type="Proteomes" id="UP001321786">
    <property type="component" value="Chromosome"/>
</dbReference>